<dbReference type="InterPro" id="IPR036383">
    <property type="entry name" value="TSP1_rpt_sf"/>
</dbReference>
<dbReference type="EMBL" id="CADEPI010000070">
    <property type="protein sequence ID" value="CAB3372223.1"/>
    <property type="molecule type" value="Genomic_DNA"/>
</dbReference>
<keyword evidence="1 4" id="KW-0732">Signal</keyword>
<comment type="caution">
    <text evidence="6">The sequence shown here is derived from an EMBL/GenBank/DDBJ whole genome shotgun (WGS) entry which is preliminary data.</text>
</comment>
<evidence type="ECO:0000256" key="2">
    <source>
        <dbReference type="ARBA" id="ARBA00023157"/>
    </source>
</evidence>
<evidence type="ECO:0000313" key="6">
    <source>
        <dbReference type="EMBL" id="CAB3372223.1"/>
    </source>
</evidence>
<feature type="domain" description="Spondin-like TSP1" evidence="5">
    <location>
        <begin position="214"/>
        <end position="264"/>
    </location>
</feature>
<dbReference type="SMART" id="SM00209">
    <property type="entry name" value="TSP1"/>
    <property type="match status" value="15"/>
</dbReference>
<dbReference type="PANTHER" id="PTHR11311">
    <property type="entry name" value="SPONDIN"/>
    <property type="match status" value="1"/>
</dbReference>
<dbReference type="InterPro" id="IPR000884">
    <property type="entry name" value="TSP1_rpt"/>
</dbReference>
<dbReference type="OrthoDB" id="5814848at2759"/>
<proteinExistence type="predicted"/>
<feature type="signal peptide" evidence="4">
    <location>
        <begin position="1"/>
        <end position="23"/>
    </location>
</feature>
<dbReference type="Pfam" id="PF19030">
    <property type="entry name" value="TSP1_ADAMTS"/>
    <property type="match status" value="3"/>
</dbReference>
<evidence type="ECO:0000256" key="4">
    <source>
        <dbReference type="SAM" id="SignalP"/>
    </source>
</evidence>
<reference evidence="6 7" key="1">
    <citation type="submission" date="2020-04" db="EMBL/GenBank/DDBJ databases">
        <authorList>
            <person name="Alioto T."/>
            <person name="Alioto T."/>
            <person name="Gomez Garrido J."/>
        </authorList>
    </citation>
    <scope>NUCLEOTIDE SEQUENCE [LARGE SCALE GENOMIC DNA]</scope>
</reference>
<evidence type="ECO:0000259" key="5">
    <source>
        <dbReference type="Pfam" id="PF19028"/>
    </source>
</evidence>
<dbReference type="InterPro" id="IPR051418">
    <property type="entry name" value="Spondin/Thrombospondin_T1"/>
</dbReference>
<dbReference type="Gene3D" id="2.20.100.10">
    <property type="entry name" value="Thrombospondin type-1 (TSP1) repeat"/>
    <property type="match status" value="9"/>
</dbReference>
<feature type="domain" description="Spondin-like TSP1" evidence="5">
    <location>
        <begin position="636"/>
        <end position="694"/>
    </location>
</feature>
<evidence type="ECO:0000256" key="3">
    <source>
        <dbReference type="ARBA" id="ARBA00023180"/>
    </source>
</evidence>
<keyword evidence="2" id="KW-1015">Disulfide bond</keyword>
<accession>A0A8S1CKY4</accession>
<name>A0A8S1CKY4_9INSE</name>
<dbReference type="Pfam" id="PF19028">
    <property type="entry name" value="TSP1_spondin"/>
    <property type="match status" value="5"/>
</dbReference>
<feature type="domain" description="Spondin-like TSP1" evidence="5">
    <location>
        <begin position="1160"/>
        <end position="1211"/>
    </location>
</feature>
<keyword evidence="3" id="KW-0325">Glycoprotein</keyword>
<sequence length="1410" mass="155982">MTLQHNSFLALLFCVFVIGGGGATSHNAAPPVKLSSSKTFAWRTENWSTCSAPSGCGDGSRDRHVWCSEPEGKRTLDYLCDPAEKPETTKACFTACRHHRDKLQWQVGPWGPCLPVFPSSTASGQIRAFSPLTEVTPVAESLAPIEEYLEVAAEPELEDKDGEALGVMQRAVACVLVSHDLQSTHRTVDDDNCFTVARKPDPVRLCGVQSPQDCITSGWSDWQGNCSDGCGILNETRTRTVLVAPSNGGKPCPELTESRLCAAVSKCQIELTEIKSRVSEYKLKVGEWRQCEAPAGVVTADVLTRAIGSGKHGKINFREPENFTYEPQVGSQSREVTCRDLNADIVDIQLCLENHLNPVVPQKVRPCVVSQDCAVGPWSGWNKISEGCITSNNDVRPEIFKRKRSVVTIQQGHGQPCPHLVEQRVVVDPELLGKCMDKYHWLPSRWSPCVVTRGDSSVSPILPVACGGGVQLRALTCVESQSDRPVAAEMCDSLNPLPTIQRCEVACPRDCEVGQWSEWSLCKSQSCSELAGEVPLQGFRERERLVKVSASNMGVECPAVREVQPCAHPACFSWKLSRWGPCELDPGLVKCGEGRKSRSVVCESIEGVVLDDYICAKQEMKPPTEEICLQPCPFDCVLSTWSEWSSCNHPCSSIRQGALRQRNRTVVAPSGPGGHPCPDPDEMLQIEACNLHSCHGYSWFALPWQKCEIQNSSSSFNTVLQKSEPYEYGEGEALCGRGVQKRDVWCMEANEKRVKDSKCMNLMKPAEMRICNAPCPQNCEVSSWTEWSHCPADCLTEEGNRKKIAPAMQIRHRVVLRIPKSGGTPCPDLEEVRTCPETTEVCKNYSWWTGEWSQCQLPSNVECGQGFRTRAIACLLNNKTRVDASECMQLGRQIPDMSEPCHMACNSPCVFSKWSHWSVCQQACGGNSVRRRALLGLSATRQVCRDTLQFPLINTRACPCSVYESKPEGEWSVCILDSNNLSEVSTNGHPLGTALCGAGRRFRARACRDKAGNLVEPNHCGDTGLEEEPCFVPCSADCIMGEWSTWGTCSAPCGPGMQKRQREILQPALNNGRPCGPRLQTKICNTICELFRWAVGGWEDCKLRSEDQFRGCGAGEQSRSVQCMYEPPHETPVKVASSKCDPESRPANHTICHTICPGECVVSPWSDWSPCELPCRQGARRERTRAVLRAPALHATRTCPPLIESQECILNITCFTYEWTSTEWSSCLPLGGSPCGEGIQHRGVVCSRSDGRPVNDRLCSAHQKPTPSEKYCYIDCPVDCEVGEWSKWNASQCACGGTGSKMRRTRFIQTNPSETGRPCPKKLKQFKPCPVVPCFTWVRDEWSKCDLHGADCGHGVVRRNVTCRREFTVSQGDEKLLPMAISDEMCYAGYKNLPPLFSDRSFLEVKNGFF</sequence>
<dbReference type="PROSITE" id="PS50092">
    <property type="entry name" value="TSP1"/>
    <property type="match status" value="12"/>
</dbReference>
<organism evidence="6 7">
    <name type="scientific">Cloeon dipterum</name>
    <dbReference type="NCBI Taxonomy" id="197152"/>
    <lineage>
        <taxon>Eukaryota</taxon>
        <taxon>Metazoa</taxon>
        <taxon>Ecdysozoa</taxon>
        <taxon>Arthropoda</taxon>
        <taxon>Hexapoda</taxon>
        <taxon>Insecta</taxon>
        <taxon>Pterygota</taxon>
        <taxon>Palaeoptera</taxon>
        <taxon>Ephemeroptera</taxon>
        <taxon>Pisciforma</taxon>
        <taxon>Baetidae</taxon>
        <taxon>Cloeon</taxon>
    </lineage>
</organism>
<dbReference type="PANTHER" id="PTHR11311:SF30">
    <property type="entry name" value="SPONDIN-LIKE TSP1 DOMAIN-CONTAINING PROTEIN"/>
    <property type="match status" value="1"/>
</dbReference>
<feature type="chain" id="PRO_5035756373" description="Spondin-like TSP1 domain-containing protein" evidence="4">
    <location>
        <begin position="24"/>
        <end position="1410"/>
    </location>
</feature>
<dbReference type="Proteomes" id="UP000494165">
    <property type="component" value="Unassembled WGS sequence"/>
</dbReference>
<feature type="domain" description="Spondin-like TSP1" evidence="5">
    <location>
        <begin position="779"/>
        <end position="838"/>
    </location>
</feature>
<dbReference type="Pfam" id="PF00090">
    <property type="entry name" value="TSP_1"/>
    <property type="match status" value="2"/>
</dbReference>
<evidence type="ECO:0000256" key="1">
    <source>
        <dbReference type="ARBA" id="ARBA00022729"/>
    </source>
</evidence>
<feature type="domain" description="Spondin-like TSP1" evidence="5">
    <location>
        <begin position="1038"/>
        <end position="1086"/>
    </location>
</feature>
<dbReference type="InterPro" id="IPR044004">
    <property type="entry name" value="TSP1_spondin_dom"/>
</dbReference>
<gene>
    <name evidence="6" type="ORF">CLODIP_2_CD10935</name>
</gene>
<dbReference type="SUPFAM" id="SSF82895">
    <property type="entry name" value="TSP-1 type 1 repeat"/>
    <property type="match status" value="9"/>
</dbReference>
<protein>
    <recommendedName>
        <fullName evidence="5">Spondin-like TSP1 domain-containing protein</fullName>
    </recommendedName>
</protein>
<keyword evidence="7" id="KW-1185">Reference proteome</keyword>
<evidence type="ECO:0000313" key="7">
    <source>
        <dbReference type="Proteomes" id="UP000494165"/>
    </source>
</evidence>